<gene>
    <name evidence="8" type="ORF">DCAR_011151</name>
</gene>
<organism evidence="8">
    <name type="scientific">Daucus carota subsp. sativus</name>
    <name type="common">Carrot</name>
    <dbReference type="NCBI Taxonomy" id="79200"/>
    <lineage>
        <taxon>Eukaryota</taxon>
        <taxon>Viridiplantae</taxon>
        <taxon>Streptophyta</taxon>
        <taxon>Embryophyta</taxon>
        <taxon>Tracheophyta</taxon>
        <taxon>Spermatophyta</taxon>
        <taxon>Magnoliopsida</taxon>
        <taxon>eudicotyledons</taxon>
        <taxon>Gunneridae</taxon>
        <taxon>Pentapetalae</taxon>
        <taxon>asterids</taxon>
        <taxon>campanulids</taxon>
        <taxon>Apiales</taxon>
        <taxon>Apiaceae</taxon>
        <taxon>Apioideae</taxon>
        <taxon>Scandiceae</taxon>
        <taxon>Daucinae</taxon>
        <taxon>Daucus</taxon>
        <taxon>Daucus sect. Daucus</taxon>
    </lineage>
</organism>
<reference evidence="8" key="1">
    <citation type="journal article" date="2016" name="Nat. Genet.">
        <title>A high-quality carrot genome assembly provides new insights into carotenoid accumulation and asterid genome evolution.</title>
        <authorList>
            <person name="Iorizzo M."/>
            <person name="Ellison S."/>
            <person name="Senalik D."/>
            <person name="Zeng P."/>
            <person name="Satapoomin P."/>
            <person name="Huang J."/>
            <person name="Bowman M."/>
            <person name="Iovene M."/>
            <person name="Sanseverino W."/>
            <person name="Cavagnaro P."/>
            <person name="Yildiz M."/>
            <person name="Macko-Podgorni A."/>
            <person name="Moranska E."/>
            <person name="Grzebelus E."/>
            <person name="Grzebelus D."/>
            <person name="Ashrafi H."/>
            <person name="Zheng Z."/>
            <person name="Cheng S."/>
            <person name="Spooner D."/>
            <person name="Van Deynze A."/>
            <person name="Simon P."/>
        </authorList>
    </citation>
    <scope>NUCLEOTIDE SEQUENCE [LARGE SCALE GENOMIC DNA]</scope>
    <source>
        <tissue evidence="8">Leaf</tissue>
    </source>
</reference>
<dbReference type="EMBL" id="LNRQ01000003">
    <property type="protein sequence ID" value="KZN02397.1"/>
    <property type="molecule type" value="Genomic_DNA"/>
</dbReference>
<evidence type="ECO:0000256" key="5">
    <source>
        <dbReference type="ARBA" id="ARBA00023002"/>
    </source>
</evidence>
<evidence type="ECO:0000256" key="7">
    <source>
        <dbReference type="ARBA" id="ARBA00024284"/>
    </source>
</evidence>
<evidence type="ECO:0000256" key="6">
    <source>
        <dbReference type="ARBA" id="ARBA00023004"/>
    </source>
</evidence>
<dbReference type="SUPFAM" id="SSF51182">
    <property type="entry name" value="RmlC-like cupins"/>
    <property type="match status" value="1"/>
</dbReference>
<protein>
    <recommendedName>
        <fullName evidence="3">cysteine dioxygenase</fullName>
        <ecNumber evidence="3">1.13.11.20</ecNumber>
    </recommendedName>
</protein>
<dbReference type="Gene3D" id="2.60.120.10">
    <property type="entry name" value="Jelly Rolls"/>
    <property type="match status" value="1"/>
</dbReference>
<evidence type="ECO:0000256" key="1">
    <source>
        <dbReference type="ARBA" id="ARBA00001954"/>
    </source>
</evidence>
<dbReference type="OMA" id="QNSHMER"/>
<dbReference type="Pfam" id="PF07847">
    <property type="entry name" value="PCO_ADO"/>
    <property type="match status" value="1"/>
</dbReference>
<dbReference type="EC" id="1.13.11.20" evidence="3"/>
<dbReference type="InterPro" id="IPR011051">
    <property type="entry name" value="RmlC_Cupin_sf"/>
</dbReference>
<dbReference type="PANTHER" id="PTHR22966:SF1">
    <property type="entry name" value="PLANT CYSTEINE OXIDASE 1"/>
    <property type="match status" value="1"/>
</dbReference>
<evidence type="ECO:0000313" key="8">
    <source>
        <dbReference type="EMBL" id="KZN02397.1"/>
    </source>
</evidence>
<evidence type="ECO:0000256" key="3">
    <source>
        <dbReference type="ARBA" id="ARBA00013133"/>
    </source>
</evidence>
<comment type="cofactor">
    <cofactor evidence="1">
        <name>Fe(2+)</name>
        <dbReference type="ChEBI" id="CHEBI:29033"/>
    </cofactor>
</comment>
<comment type="similarity">
    <text evidence="2">Belongs to the cysteine dioxygenase family.</text>
</comment>
<dbReference type="InterPro" id="IPR014710">
    <property type="entry name" value="RmlC-like_jellyroll"/>
</dbReference>
<proteinExistence type="inferred from homology"/>
<dbReference type="GO" id="GO:0046872">
    <property type="term" value="F:metal ion binding"/>
    <property type="evidence" value="ECO:0007669"/>
    <property type="project" value="UniProtKB-KW"/>
</dbReference>
<dbReference type="Gramene" id="KZN02397">
    <property type="protein sequence ID" value="KZN02397"/>
    <property type="gene ID" value="DCAR_011151"/>
</dbReference>
<dbReference type="GO" id="GO:0017172">
    <property type="term" value="F:cysteine dioxygenase activity"/>
    <property type="evidence" value="ECO:0007669"/>
    <property type="project" value="UniProtKB-EC"/>
</dbReference>
<name>A0A161XZX9_DAUCS</name>
<keyword evidence="5" id="KW-0560">Oxidoreductase</keyword>
<comment type="catalytic activity">
    <reaction evidence="7">
        <text>L-cysteine + O2 = 3-sulfino-L-alanine + H(+)</text>
        <dbReference type="Rhea" id="RHEA:20441"/>
        <dbReference type="ChEBI" id="CHEBI:15378"/>
        <dbReference type="ChEBI" id="CHEBI:15379"/>
        <dbReference type="ChEBI" id="CHEBI:35235"/>
        <dbReference type="ChEBI" id="CHEBI:61085"/>
        <dbReference type="EC" id="1.13.11.20"/>
    </reaction>
    <physiologicalReaction direction="left-to-right" evidence="7">
        <dbReference type="Rhea" id="RHEA:20442"/>
    </physiologicalReaction>
</comment>
<keyword evidence="6" id="KW-0408">Iron</keyword>
<accession>A0A161XZX9</accession>
<keyword evidence="4" id="KW-0479">Metal-binding</keyword>
<dbReference type="InterPro" id="IPR012864">
    <property type="entry name" value="PCO/ADO"/>
</dbReference>
<dbReference type="GO" id="GO:0070483">
    <property type="term" value="P:detection of hypoxia"/>
    <property type="evidence" value="ECO:0007669"/>
    <property type="project" value="UniProtKB-ARBA"/>
</dbReference>
<dbReference type="CDD" id="cd20289">
    <property type="entry name" value="cupin_ADO"/>
    <property type="match status" value="1"/>
</dbReference>
<dbReference type="AlphaFoldDB" id="A0A161XZX9"/>
<sequence>MGAKKTSCGQRRSKEKTDEEKYFRVQVLYDTCTEVFENSGPGIVPSPVNVQRLKDVMNDMTGADVGLRPGMQIFKPQRKEGLPSMSYIPVYNCNKFSIGIFCLPPSAVIQLHNHPGMTVFCKLLFGTMYVNSFDWVNADPPNEDGVFSTAPLRTANGEIPAGALRLAKTKADNEVSAPCNTSVLYPADGGNLHSFRALKPCAFLDVLAPPYNDSEGRHCTFYRKYNFSSLPEAGTISVPEEHRQEYAWLQETEKVEGSLIYGKEYTGPKIVTE</sequence>
<comment type="caution">
    <text evidence="8">The sequence shown here is derived from an EMBL/GenBank/DDBJ whole genome shotgun (WGS) entry which is preliminary data.</text>
</comment>
<dbReference type="PANTHER" id="PTHR22966">
    <property type="entry name" value="2-AMINOETHANETHIOL DIOXYGENASE"/>
    <property type="match status" value="1"/>
</dbReference>
<evidence type="ECO:0000256" key="2">
    <source>
        <dbReference type="ARBA" id="ARBA00006622"/>
    </source>
</evidence>
<evidence type="ECO:0000256" key="4">
    <source>
        <dbReference type="ARBA" id="ARBA00022723"/>
    </source>
</evidence>